<dbReference type="Proteomes" id="UP000636949">
    <property type="component" value="Unassembled WGS sequence"/>
</dbReference>
<dbReference type="AlphaFoldDB" id="A0A8J3E8K0"/>
<dbReference type="InterPro" id="IPR004518">
    <property type="entry name" value="MazG-like_dom"/>
</dbReference>
<dbReference type="GO" id="GO:0046061">
    <property type="term" value="P:dATP catabolic process"/>
    <property type="evidence" value="ECO:0007669"/>
    <property type="project" value="TreeGrafter"/>
</dbReference>
<name>A0A8J3E8K0_9GAMM</name>
<reference evidence="2" key="2">
    <citation type="submission" date="2020-09" db="EMBL/GenBank/DDBJ databases">
        <authorList>
            <person name="Sun Q."/>
            <person name="Zhou Y."/>
        </authorList>
    </citation>
    <scope>NUCLEOTIDE SEQUENCE</scope>
    <source>
        <strain evidence="2">CGMCC 1.15758</strain>
    </source>
</reference>
<organism evidence="2 3">
    <name type="scientific">Cysteiniphilum litorale</name>
    <dbReference type="NCBI Taxonomy" id="2056700"/>
    <lineage>
        <taxon>Bacteria</taxon>
        <taxon>Pseudomonadati</taxon>
        <taxon>Pseudomonadota</taxon>
        <taxon>Gammaproteobacteria</taxon>
        <taxon>Thiotrichales</taxon>
        <taxon>Fastidiosibacteraceae</taxon>
        <taxon>Cysteiniphilum</taxon>
    </lineage>
</organism>
<dbReference type="GO" id="GO:0046076">
    <property type="term" value="P:dTTP catabolic process"/>
    <property type="evidence" value="ECO:0007669"/>
    <property type="project" value="TreeGrafter"/>
</dbReference>
<dbReference type="FunFam" id="1.10.287.1080:FF:000001">
    <property type="entry name" value="Nucleoside triphosphate pyrophosphohydrolase"/>
    <property type="match status" value="1"/>
</dbReference>
<sequence length="262" mass="30063">MSSKTLEKYQLTDLLGVMSALRDKDKGCAWSLEQTWQSLTEHTIEEAYELVDAIENHATDAVKYELADLLNQVVFYAQIAKEQALFDFEDIVDALTQKLIVRHPDVFAKGNIKDVEALERQWLDIKRRERGKLNSELDGIALNLPALTIAKKMQTRASGVGFDWQNIEDVFTKLESEVSELKEVLLHDQEKAQEELGDLLFSCVNLARHLKADPEALMRQANQKFARRFRGVEAALKLQDRSMLDTDADELNRLWELQKQSE</sequence>
<comment type="caution">
    <text evidence="2">The sequence shown here is derived from an EMBL/GenBank/DDBJ whole genome shotgun (WGS) entry which is preliminary data.</text>
</comment>
<dbReference type="PANTHER" id="PTHR30522">
    <property type="entry name" value="NUCLEOSIDE TRIPHOSPHATE PYROPHOSPHOHYDROLASE"/>
    <property type="match status" value="1"/>
</dbReference>
<dbReference type="GO" id="GO:0046047">
    <property type="term" value="P:TTP catabolic process"/>
    <property type="evidence" value="ECO:0007669"/>
    <property type="project" value="TreeGrafter"/>
</dbReference>
<dbReference type="EMBL" id="BMJS01000009">
    <property type="protein sequence ID" value="GGF95717.1"/>
    <property type="molecule type" value="Genomic_DNA"/>
</dbReference>
<dbReference type="GO" id="GO:0046052">
    <property type="term" value="P:UTP catabolic process"/>
    <property type="evidence" value="ECO:0007669"/>
    <property type="project" value="TreeGrafter"/>
</dbReference>
<evidence type="ECO:0000259" key="1">
    <source>
        <dbReference type="Pfam" id="PF03819"/>
    </source>
</evidence>
<gene>
    <name evidence="2" type="ORF">GCM10010995_11220</name>
</gene>
<keyword evidence="3" id="KW-1185">Reference proteome</keyword>
<dbReference type="PANTHER" id="PTHR30522:SF0">
    <property type="entry name" value="NUCLEOSIDE TRIPHOSPHATE PYROPHOSPHOHYDROLASE"/>
    <property type="match status" value="1"/>
</dbReference>
<dbReference type="SUPFAM" id="SSF101386">
    <property type="entry name" value="all-alpha NTP pyrophosphatases"/>
    <property type="match status" value="2"/>
</dbReference>
<dbReference type="NCBIfam" id="TIGR00444">
    <property type="entry name" value="mazG"/>
    <property type="match status" value="1"/>
</dbReference>
<protein>
    <submittedName>
        <fullName evidence="2">Nucleoside triphosphate pyrophosphohydrolase</fullName>
    </submittedName>
</protein>
<dbReference type="OrthoDB" id="9808939at2"/>
<dbReference type="Gene3D" id="1.10.287.1080">
    <property type="entry name" value="MazG-like"/>
    <property type="match status" value="2"/>
</dbReference>
<feature type="domain" description="NTP pyrophosphohydrolase MazG-like" evidence="1">
    <location>
        <begin position="167"/>
        <end position="228"/>
    </location>
</feature>
<feature type="domain" description="NTP pyrophosphohydrolase MazG-like" evidence="1">
    <location>
        <begin position="34"/>
        <end position="107"/>
    </location>
</feature>
<evidence type="ECO:0000313" key="2">
    <source>
        <dbReference type="EMBL" id="GGF95717.1"/>
    </source>
</evidence>
<dbReference type="NCBIfam" id="NF007113">
    <property type="entry name" value="PRK09562.1"/>
    <property type="match status" value="1"/>
</dbReference>
<accession>A0A8J3E8K0</accession>
<proteinExistence type="predicted"/>
<dbReference type="CDD" id="cd11529">
    <property type="entry name" value="NTP-PPase_MazG_Cterm"/>
    <property type="match status" value="1"/>
</dbReference>
<dbReference type="GO" id="GO:0006950">
    <property type="term" value="P:response to stress"/>
    <property type="evidence" value="ECO:0007669"/>
    <property type="project" value="UniProtKB-ARBA"/>
</dbReference>
<dbReference type="Pfam" id="PF03819">
    <property type="entry name" value="MazG"/>
    <property type="match status" value="2"/>
</dbReference>
<dbReference type="GO" id="GO:0006203">
    <property type="term" value="P:dGTP catabolic process"/>
    <property type="evidence" value="ECO:0007669"/>
    <property type="project" value="TreeGrafter"/>
</dbReference>
<dbReference type="InterPro" id="IPR048011">
    <property type="entry name" value="NTP-PPase_MazG-like_C"/>
</dbReference>
<dbReference type="RefSeq" id="WP_117002197.1">
    <property type="nucleotide sequence ID" value="NZ_BMJS01000009.1"/>
</dbReference>
<dbReference type="InterPro" id="IPR048015">
    <property type="entry name" value="NTP-PPase_MazG-like_N"/>
</dbReference>
<dbReference type="InterPro" id="IPR011551">
    <property type="entry name" value="NTP_PyrPHydrolase_MazG"/>
</dbReference>
<dbReference type="GO" id="GO:0047429">
    <property type="term" value="F:nucleoside triphosphate diphosphatase activity"/>
    <property type="evidence" value="ECO:0007669"/>
    <property type="project" value="InterPro"/>
</dbReference>
<evidence type="ECO:0000313" key="3">
    <source>
        <dbReference type="Proteomes" id="UP000636949"/>
    </source>
</evidence>
<reference evidence="2" key="1">
    <citation type="journal article" date="2014" name="Int. J. Syst. Evol. Microbiol.">
        <title>Complete genome sequence of Corynebacterium casei LMG S-19264T (=DSM 44701T), isolated from a smear-ripened cheese.</title>
        <authorList>
            <consortium name="US DOE Joint Genome Institute (JGI-PGF)"/>
            <person name="Walter F."/>
            <person name="Albersmeier A."/>
            <person name="Kalinowski J."/>
            <person name="Ruckert C."/>
        </authorList>
    </citation>
    <scope>NUCLEOTIDE SEQUENCE</scope>
    <source>
        <strain evidence="2">CGMCC 1.15758</strain>
    </source>
</reference>
<dbReference type="GO" id="GO:0046081">
    <property type="term" value="P:dUTP catabolic process"/>
    <property type="evidence" value="ECO:0007669"/>
    <property type="project" value="TreeGrafter"/>
</dbReference>
<dbReference type="CDD" id="cd11528">
    <property type="entry name" value="NTP-PPase_MazG_Nterm"/>
    <property type="match status" value="1"/>
</dbReference>